<comment type="caution">
    <text evidence="1">The sequence shown here is derived from an EMBL/GenBank/DDBJ whole genome shotgun (WGS) entry which is preliminary data.</text>
</comment>
<sequence>MKEYSFIIWEAKYTVKDEDELSLIFDLLSWDAEISSILHWNVIMELDDALLDLIKTHKWLIKSLKFLNEKNSFLLLVKIGDRLLDIVWNSENLWEILARIPEEENKIRLLRQSRSTWLRKLISEPRDLSNILEWIYWNSEYEFLEIIWFDYIKNLFTYTKEIYYSLHYLNNQNKNILIDEIWIENILKMINTWKDLLFIIKWSTVEKSQEILNNYSRNDIKDFFKYDKDFHYFLSKLSNKKEKLFLDYLWL</sequence>
<gene>
    <name evidence="1" type="ORF">ACD_4C00034G0002</name>
</gene>
<reference evidence="1" key="1">
    <citation type="journal article" date="2012" name="Science">
        <title>Fermentation, hydrogen, and sulfur metabolism in multiple uncultivated bacterial phyla.</title>
        <authorList>
            <person name="Wrighton K.C."/>
            <person name="Thomas B.C."/>
            <person name="Sharon I."/>
            <person name="Miller C.S."/>
            <person name="Castelle C.J."/>
            <person name="VerBerkmoes N.C."/>
            <person name="Wilkins M.J."/>
            <person name="Hettich R.L."/>
            <person name="Lipton M.S."/>
            <person name="Williams K.H."/>
            <person name="Long P.E."/>
            <person name="Banfield J.F."/>
        </authorList>
    </citation>
    <scope>NUCLEOTIDE SEQUENCE [LARGE SCALE GENOMIC DNA]</scope>
</reference>
<proteinExistence type="predicted"/>
<name>K2FYY6_9BACT</name>
<dbReference type="AlphaFoldDB" id="K2FYY6"/>
<evidence type="ECO:0000313" key="1">
    <source>
        <dbReference type="EMBL" id="EKE27117.1"/>
    </source>
</evidence>
<accession>K2FYY6</accession>
<organism evidence="1">
    <name type="scientific">uncultured bacterium</name>
    <name type="common">gcode 4</name>
    <dbReference type="NCBI Taxonomy" id="1234023"/>
    <lineage>
        <taxon>Bacteria</taxon>
        <taxon>environmental samples</taxon>
    </lineage>
</organism>
<protein>
    <submittedName>
        <fullName evidence="1">Uncharacterized protein</fullName>
    </submittedName>
</protein>
<dbReference type="EMBL" id="AMFJ01000550">
    <property type="protein sequence ID" value="EKE27117.1"/>
    <property type="molecule type" value="Genomic_DNA"/>
</dbReference>